<accession>A0A2H3DEI9</accession>
<organism evidence="2 3">
    <name type="scientific">Armillaria gallica</name>
    <name type="common">Bulbous honey fungus</name>
    <name type="synonym">Armillaria bulbosa</name>
    <dbReference type="NCBI Taxonomy" id="47427"/>
    <lineage>
        <taxon>Eukaryota</taxon>
        <taxon>Fungi</taxon>
        <taxon>Dikarya</taxon>
        <taxon>Basidiomycota</taxon>
        <taxon>Agaricomycotina</taxon>
        <taxon>Agaricomycetes</taxon>
        <taxon>Agaricomycetidae</taxon>
        <taxon>Agaricales</taxon>
        <taxon>Marasmiineae</taxon>
        <taxon>Physalacriaceae</taxon>
        <taxon>Armillaria</taxon>
    </lineage>
</organism>
<evidence type="ECO:0000313" key="3">
    <source>
        <dbReference type="Proteomes" id="UP000217790"/>
    </source>
</evidence>
<sequence length="75" mass="8127">MLFTKLETINQLLNKHNCRVVNTNGTTTGTGTPSTVKVQNNSDEEAMEVEGIDLSPGAEEKIDVDDIPSSSIQHL</sequence>
<gene>
    <name evidence="2" type="ORF">ARMGADRAFT_1083318</name>
</gene>
<dbReference type="AlphaFoldDB" id="A0A2H3DEI9"/>
<reference evidence="3" key="1">
    <citation type="journal article" date="2017" name="Nat. Ecol. Evol.">
        <title>Genome expansion and lineage-specific genetic innovations in the forest pathogenic fungi Armillaria.</title>
        <authorList>
            <person name="Sipos G."/>
            <person name="Prasanna A.N."/>
            <person name="Walter M.C."/>
            <person name="O'Connor E."/>
            <person name="Balint B."/>
            <person name="Krizsan K."/>
            <person name="Kiss B."/>
            <person name="Hess J."/>
            <person name="Varga T."/>
            <person name="Slot J."/>
            <person name="Riley R."/>
            <person name="Boka B."/>
            <person name="Rigling D."/>
            <person name="Barry K."/>
            <person name="Lee J."/>
            <person name="Mihaltcheva S."/>
            <person name="LaButti K."/>
            <person name="Lipzen A."/>
            <person name="Waldron R."/>
            <person name="Moloney N.M."/>
            <person name="Sperisen C."/>
            <person name="Kredics L."/>
            <person name="Vagvoelgyi C."/>
            <person name="Patrignani A."/>
            <person name="Fitzpatrick D."/>
            <person name="Nagy I."/>
            <person name="Doyle S."/>
            <person name="Anderson J.B."/>
            <person name="Grigoriev I.V."/>
            <person name="Gueldener U."/>
            <person name="Muensterkoetter M."/>
            <person name="Nagy L.G."/>
        </authorList>
    </citation>
    <scope>NUCLEOTIDE SEQUENCE [LARGE SCALE GENOMIC DNA]</scope>
    <source>
        <strain evidence="3">Ar21-2</strain>
    </source>
</reference>
<dbReference type="Proteomes" id="UP000217790">
    <property type="component" value="Unassembled WGS sequence"/>
</dbReference>
<name>A0A2H3DEI9_ARMGA</name>
<dbReference type="InParanoid" id="A0A2H3DEI9"/>
<evidence type="ECO:0000313" key="2">
    <source>
        <dbReference type="EMBL" id="PBK89862.1"/>
    </source>
</evidence>
<dbReference type="EMBL" id="KZ293667">
    <property type="protein sequence ID" value="PBK89862.1"/>
    <property type="molecule type" value="Genomic_DNA"/>
</dbReference>
<protein>
    <submittedName>
        <fullName evidence="2">Uncharacterized protein</fullName>
    </submittedName>
</protein>
<feature type="region of interest" description="Disordered" evidence="1">
    <location>
        <begin position="55"/>
        <end position="75"/>
    </location>
</feature>
<evidence type="ECO:0000256" key="1">
    <source>
        <dbReference type="SAM" id="MobiDB-lite"/>
    </source>
</evidence>
<keyword evidence="3" id="KW-1185">Reference proteome</keyword>
<dbReference type="STRING" id="47427.A0A2H3DEI9"/>
<proteinExistence type="predicted"/>